<reference evidence="2" key="3">
    <citation type="submission" date="2015-04" db="UniProtKB">
        <authorList>
            <consortium name="EnsemblPlants"/>
        </authorList>
    </citation>
    <scope>IDENTIFICATION</scope>
    <source>
        <strain evidence="2">cv. Jemalong A17</strain>
    </source>
</reference>
<reference evidence="1 3" key="2">
    <citation type="journal article" date="2014" name="BMC Genomics">
        <title>An improved genome release (version Mt4.0) for the model legume Medicago truncatula.</title>
        <authorList>
            <person name="Tang H."/>
            <person name="Krishnakumar V."/>
            <person name="Bidwell S."/>
            <person name="Rosen B."/>
            <person name="Chan A."/>
            <person name="Zhou S."/>
            <person name="Gentzbittel L."/>
            <person name="Childs K.L."/>
            <person name="Yandell M."/>
            <person name="Gundlach H."/>
            <person name="Mayer K.F."/>
            <person name="Schwartz D.C."/>
            <person name="Town C.D."/>
        </authorList>
    </citation>
    <scope>GENOME REANNOTATION</scope>
    <source>
        <strain evidence="2 3">cv. Jemalong A17</strain>
    </source>
</reference>
<gene>
    <name evidence="1" type="ordered locus">MTR_8g063140</name>
</gene>
<dbReference type="PaxDb" id="3880-AET03133"/>
<reference evidence="1 3" key="1">
    <citation type="journal article" date="2011" name="Nature">
        <title>The Medicago genome provides insight into the evolution of rhizobial symbioses.</title>
        <authorList>
            <person name="Young N.D."/>
            <person name="Debelle F."/>
            <person name="Oldroyd G.E."/>
            <person name="Geurts R."/>
            <person name="Cannon S.B."/>
            <person name="Udvardi M.K."/>
            <person name="Benedito V.A."/>
            <person name="Mayer K.F."/>
            <person name="Gouzy J."/>
            <person name="Schoof H."/>
            <person name="Van de Peer Y."/>
            <person name="Proost S."/>
            <person name="Cook D.R."/>
            <person name="Meyers B.C."/>
            <person name="Spannagl M."/>
            <person name="Cheung F."/>
            <person name="De Mita S."/>
            <person name="Krishnakumar V."/>
            <person name="Gundlach H."/>
            <person name="Zhou S."/>
            <person name="Mudge J."/>
            <person name="Bharti A.K."/>
            <person name="Murray J.D."/>
            <person name="Naoumkina M.A."/>
            <person name="Rosen B."/>
            <person name="Silverstein K.A."/>
            <person name="Tang H."/>
            <person name="Rombauts S."/>
            <person name="Zhao P.X."/>
            <person name="Zhou P."/>
            <person name="Barbe V."/>
            <person name="Bardou P."/>
            <person name="Bechner M."/>
            <person name="Bellec A."/>
            <person name="Berger A."/>
            <person name="Berges H."/>
            <person name="Bidwell S."/>
            <person name="Bisseling T."/>
            <person name="Choisne N."/>
            <person name="Couloux A."/>
            <person name="Denny R."/>
            <person name="Deshpande S."/>
            <person name="Dai X."/>
            <person name="Doyle J.J."/>
            <person name="Dudez A.M."/>
            <person name="Farmer A.D."/>
            <person name="Fouteau S."/>
            <person name="Franken C."/>
            <person name="Gibelin C."/>
            <person name="Gish J."/>
            <person name="Goldstein S."/>
            <person name="Gonzalez A.J."/>
            <person name="Green P.J."/>
            <person name="Hallab A."/>
            <person name="Hartog M."/>
            <person name="Hua A."/>
            <person name="Humphray S.J."/>
            <person name="Jeong D.H."/>
            <person name="Jing Y."/>
            <person name="Jocker A."/>
            <person name="Kenton S.M."/>
            <person name="Kim D.J."/>
            <person name="Klee K."/>
            <person name="Lai H."/>
            <person name="Lang C."/>
            <person name="Lin S."/>
            <person name="Macmil S.L."/>
            <person name="Magdelenat G."/>
            <person name="Matthews L."/>
            <person name="McCorrison J."/>
            <person name="Monaghan E.L."/>
            <person name="Mun J.H."/>
            <person name="Najar F.Z."/>
            <person name="Nicholson C."/>
            <person name="Noirot C."/>
            <person name="O'Bleness M."/>
            <person name="Paule C.R."/>
            <person name="Poulain J."/>
            <person name="Prion F."/>
            <person name="Qin B."/>
            <person name="Qu C."/>
            <person name="Retzel E.F."/>
            <person name="Riddle C."/>
            <person name="Sallet E."/>
            <person name="Samain S."/>
            <person name="Samson N."/>
            <person name="Sanders I."/>
            <person name="Saurat O."/>
            <person name="Scarpelli C."/>
            <person name="Schiex T."/>
            <person name="Segurens B."/>
            <person name="Severin A.J."/>
            <person name="Sherrier D.J."/>
            <person name="Shi R."/>
            <person name="Sims S."/>
            <person name="Singer S.R."/>
            <person name="Sinharoy S."/>
            <person name="Sterck L."/>
            <person name="Viollet A."/>
            <person name="Wang B.B."/>
            <person name="Wang K."/>
            <person name="Wang M."/>
            <person name="Wang X."/>
            <person name="Warfsmann J."/>
            <person name="Weissenbach J."/>
            <person name="White D.D."/>
            <person name="White J.D."/>
            <person name="Wiley G.B."/>
            <person name="Wincker P."/>
            <person name="Xing Y."/>
            <person name="Yang L."/>
            <person name="Yao Z."/>
            <person name="Ying F."/>
            <person name="Zhai J."/>
            <person name="Zhou L."/>
            <person name="Zuber A."/>
            <person name="Denarie J."/>
            <person name="Dixon R.A."/>
            <person name="May G.D."/>
            <person name="Schwartz D.C."/>
            <person name="Rogers J."/>
            <person name="Quetier F."/>
            <person name="Town C.D."/>
            <person name="Roe B.A."/>
        </authorList>
    </citation>
    <scope>NUCLEOTIDE SEQUENCE [LARGE SCALE GENOMIC DNA]</scope>
    <source>
        <strain evidence="1">A17</strain>
        <strain evidence="2 3">cv. Jemalong A17</strain>
    </source>
</reference>
<dbReference type="AlphaFoldDB" id="G7LFF4"/>
<dbReference type="EnsemblPlants" id="AET03133">
    <property type="protein sequence ID" value="AET03133"/>
    <property type="gene ID" value="MTR_8g063140"/>
</dbReference>
<dbReference type="EMBL" id="CM001224">
    <property type="protein sequence ID" value="AET03133.1"/>
    <property type="molecule type" value="Genomic_DNA"/>
</dbReference>
<protein>
    <submittedName>
        <fullName evidence="1 2">Uncharacterized protein</fullName>
    </submittedName>
</protein>
<dbReference type="HOGENOM" id="CLU_2779751_0_0_1"/>
<organism evidence="1 3">
    <name type="scientific">Medicago truncatula</name>
    <name type="common">Barrel medic</name>
    <name type="synonym">Medicago tribuloides</name>
    <dbReference type="NCBI Taxonomy" id="3880"/>
    <lineage>
        <taxon>Eukaryota</taxon>
        <taxon>Viridiplantae</taxon>
        <taxon>Streptophyta</taxon>
        <taxon>Embryophyta</taxon>
        <taxon>Tracheophyta</taxon>
        <taxon>Spermatophyta</taxon>
        <taxon>Magnoliopsida</taxon>
        <taxon>eudicotyledons</taxon>
        <taxon>Gunneridae</taxon>
        <taxon>Pentapetalae</taxon>
        <taxon>rosids</taxon>
        <taxon>fabids</taxon>
        <taxon>Fabales</taxon>
        <taxon>Fabaceae</taxon>
        <taxon>Papilionoideae</taxon>
        <taxon>50 kb inversion clade</taxon>
        <taxon>NPAAA clade</taxon>
        <taxon>Hologalegina</taxon>
        <taxon>IRL clade</taxon>
        <taxon>Trifolieae</taxon>
        <taxon>Medicago</taxon>
    </lineage>
</organism>
<keyword evidence="3" id="KW-1185">Reference proteome</keyword>
<proteinExistence type="predicted"/>
<evidence type="ECO:0000313" key="1">
    <source>
        <dbReference type="EMBL" id="AET03133.1"/>
    </source>
</evidence>
<evidence type="ECO:0000313" key="3">
    <source>
        <dbReference type="Proteomes" id="UP000002051"/>
    </source>
</evidence>
<sequence>MVSWCSWLSRQSNTLKVSGSNPGEAIFMKFVFWVGVQRIWCDPLSSHAAANWLIFTNRVLSQRANYVIL</sequence>
<accession>G7LFF4</accession>
<dbReference type="Proteomes" id="UP000002051">
    <property type="component" value="Chromosome 8"/>
</dbReference>
<evidence type="ECO:0000313" key="2">
    <source>
        <dbReference type="EnsemblPlants" id="AET03133"/>
    </source>
</evidence>
<name>G7LFF4_MEDTR</name>